<protein>
    <submittedName>
        <fullName evidence="2">Major paralogous domain-containing protein</fullName>
    </submittedName>
</protein>
<feature type="domain" description="Fibrobacter succinogenes major paralogous" evidence="1">
    <location>
        <begin position="51"/>
        <end position="230"/>
    </location>
</feature>
<organism evidence="2 3">
    <name type="scientific">Algoriphagus locisalis</name>
    <dbReference type="NCBI Taxonomy" id="305507"/>
    <lineage>
        <taxon>Bacteria</taxon>
        <taxon>Pseudomonadati</taxon>
        <taxon>Bacteroidota</taxon>
        <taxon>Cytophagia</taxon>
        <taxon>Cytophagales</taxon>
        <taxon>Cyclobacteriaceae</taxon>
        <taxon>Algoriphagus</taxon>
    </lineage>
</organism>
<dbReference type="RefSeq" id="WP_091697327.1">
    <property type="nucleotide sequence ID" value="NZ_FPBF01000008.1"/>
</dbReference>
<dbReference type="Proteomes" id="UP000199673">
    <property type="component" value="Unassembled WGS sequence"/>
</dbReference>
<dbReference type="PROSITE" id="PS51257">
    <property type="entry name" value="PROKAR_LIPOPROTEIN"/>
    <property type="match status" value="1"/>
</dbReference>
<dbReference type="Pfam" id="PF09603">
    <property type="entry name" value="Fib_succ_major"/>
    <property type="match status" value="1"/>
</dbReference>
<dbReference type="STRING" id="305507.SAMN04489724_4401"/>
<sequence>MKKAIYFLIFSLVGLLGCPMEENEPQPDLEIPLPEYSFMVDERDGNQYKIITIADQTWFAENLRYNLNLFNGEDLDAWYQSWAQERGTFSQLNLQKDSVAVYGYIYNWFAISDPQPLCPDGWKIPSNADWDKLLVALGGKEIAGGNMKATTKWNLPNKGATNSSGFSAYPVEWRDAVGNFSQSVGRYTYYWSSSEINSNSAWLYILSASGEGFGAVDNAKNTGVSCRCLKN</sequence>
<gene>
    <name evidence="2" type="ORF">SAMN04489724_4401</name>
</gene>
<dbReference type="InterPro" id="IPR011871">
    <property type="entry name" value="Fib_succ_major"/>
</dbReference>
<evidence type="ECO:0000313" key="2">
    <source>
        <dbReference type="EMBL" id="SFU15356.1"/>
    </source>
</evidence>
<accession>A0A1I7DUR9</accession>
<dbReference type="NCBIfam" id="TIGR02145">
    <property type="entry name" value="Fib_succ_major"/>
    <property type="match status" value="1"/>
</dbReference>
<name>A0A1I7DUR9_9BACT</name>
<evidence type="ECO:0000259" key="1">
    <source>
        <dbReference type="Pfam" id="PF09603"/>
    </source>
</evidence>
<dbReference type="AlphaFoldDB" id="A0A1I7DUR9"/>
<keyword evidence="3" id="KW-1185">Reference proteome</keyword>
<evidence type="ECO:0000313" key="3">
    <source>
        <dbReference type="Proteomes" id="UP000199673"/>
    </source>
</evidence>
<dbReference type="EMBL" id="FPBF01000008">
    <property type="protein sequence ID" value="SFU15356.1"/>
    <property type="molecule type" value="Genomic_DNA"/>
</dbReference>
<dbReference type="OrthoDB" id="9805760at2"/>
<reference evidence="3" key="1">
    <citation type="submission" date="2016-10" db="EMBL/GenBank/DDBJ databases">
        <authorList>
            <person name="Varghese N."/>
            <person name="Submissions S."/>
        </authorList>
    </citation>
    <scope>NUCLEOTIDE SEQUENCE [LARGE SCALE GENOMIC DNA]</scope>
    <source>
        <strain evidence="3">DSM 23445</strain>
    </source>
</reference>
<proteinExistence type="predicted"/>